<organism evidence="1 2">
    <name type="scientific">Blastopirellula marina</name>
    <dbReference type="NCBI Taxonomy" id="124"/>
    <lineage>
        <taxon>Bacteria</taxon>
        <taxon>Pseudomonadati</taxon>
        <taxon>Planctomycetota</taxon>
        <taxon>Planctomycetia</taxon>
        <taxon>Pirellulales</taxon>
        <taxon>Pirellulaceae</taxon>
        <taxon>Blastopirellula</taxon>
    </lineage>
</organism>
<dbReference type="InterPro" id="IPR022385">
    <property type="entry name" value="Rhs_assc_core"/>
</dbReference>
<evidence type="ECO:0000313" key="1">
    <source>
        <dbReference type="EMBL" id="PQO41799.1"/>
    </source>
</evidence>
<dbReference type="RefSeq" id="WP_105349506.1">
    <property type="nucleotide sequence ID" value="NZ_PUIA01000001.1"/>
</dbReference>
<dbReference type="Proteomes" id="UP000240009">
    <property type="component" value="Unassembled WGS sequence"/>
</dbReference>
<evidence type="ECO:0008006" key="3">
    <source>
        <dbReference type="Google" id="ProtNLM"/>
    </source>
</evidence>
<dbReference type="OrthoDB" id="292779at2"/>
<proteinExistence type="predicted"/>
<sequence>MFDPTIGRWISEDPIGFEAGDENLARYVKNASLDSTDPSGLQVGFFEETTSEVTYSKEFWYSIGYPKNKTNIDLKVRKTKLLPLDRSKWGHLKENDIVLGPEIQRGEDGFNPSVTKQEITQGTRTSVREIELTLTSIREVWIVREAIPDPMNMEAILCRLTLVDRIARVRTSKWSTFKLKKDQEGKHTTEKQEFFNVLTPFDTPNSIDDNNWFQLKNYPGIKILPGYHGAIPPQNFSIALSIGVKPGDNK</sequence>
<accession>A0A2S8GBK3</accession>
<name>A0A2S8GBK3_9BACT</name>
<protein>
    <recommendedName>
        <fullName evidence="3">RHS repeat-associated core domain-containing protein</fullName>
    </recommendedName>
</protein>
<dbReference type="EMBL" id="PUIA01000001">
    <property type="protein sequence ID" value="PQO41799.1"/>
    <property type="molecule type" value="Genomic_DNA"/>
</dbReference>
<reference evidence="1 2" key="1">
    <citation type="submission" date="2018-02" db="EMBL/GenBank/DDBJ databases">
        <title>Comparative genomes isolates from brazilian mangrove.</title>
        <authorList>
            <person name="Araujo J.E."/>
            <person name="Taketani R.G."/>
            <person name="Silva M.C.P."/>
            <person name="Loureco M.V."/>
            <person name="Andreote F.D."/>
        </authorList>
    </citation>
    <scope>NUCLEOTIDE SEQUENCE [LARGE SCALE GENOMIC DNA]</scope>
    <source>
        <strain evidence="1 2">HEX-2 MGV</strain>
    </source>
</reference>
<dbReference type="AlphaFoldDB" id="A0A2S8GBK3"/>
<comment type="caution">
    <text evidence="1">The sequence shown here is derived from an EMBL/GenBank/DDBJ whole genome shotgun (WGS) entry which is preliminary data.</text>
</comment>
<gene>
    <name evidence="1" type="ORF">C5Y96_00040</name>
</gene>
<dbReference type="Gene3D" id="2.180.10.10">
    <property type="entry name" value="RHS repeat-associated core"/>
    <property type="match status" value="1"/>
</dbReference>
<dbReference type="NCBIfam" id="TIGR03696">
    <property type="entry name" value="Rhs_assc_core"/>
    <property type="match status" value="1"/>
</dbReference>
<evidence type="ECO:0000313" key="2">
    <source>
        <dbReference type="Proteomes" id="UP000240009"/>
    </source>
</evidence>